<dbReference type="HOGENOM" id="CLU_036113_1_0_1"/>
<evidence type="ECO:0000313" key="8">
    <source>
        <dbReference type="EMBL" id="KIW92612.1"/>
    </source>
</evidence>
<comment type="subcellular location">
    <subcellularLocation>
        <location evidence="1">Nucleus</location>
    </subcellularLocation>
</comment>
<dbReference type="InterPro" id="IPR021858">
    <property type="entry name" value="Fun_TF"/>
</dbReference>
<dbReference type="InterPro" id="IPR036864">
    <property type="entry name" value="Zn2-C6_fun-type_DNA-bd_sf"/>
</dbReference>
<dbReference type="GO" id="GO:0005634">
    <property type="term" value="C:nucleus"/>
    <property type="evidence" value="ECO:0007669"/>
    <property type="project" value="UniProtKB-SubCell"/>
</dbReference>
<reference evidence="8" key="1">
    <citation type="submission" date="2015-01" db="EMBL/GenBank/DDBJ databases">
        <title>The Genome Sequence of Cladophialophora bantiana CBS 173.52.</title>
        <authorList>
            <consortium name="The Broad Institute Genomics Platform"/>
            <person name="Cuomo C."/>
            <person name="de Hoog S."/>
            <person name="Gorbushina A."/>
            <person name="Stielow B."/>
            <person name="Teixiera M."/>
            <person name="Abouelleil A."/>
            <person name="Chapman S.B."/>
            <person name="Priest M."/>
            <person name="Young S.K."/>
            <person name="Wortman J."/>
            <person name="Nusbaum C."/>
            <person name="Birren B."/>
        </authorList>
    </citation>
    <scope>NUCLEOTIDE SEQUENCE [LARGE SCALE GENOMIC DNA]</scope>
    <source>
        <strain evidence="8">CBS 173.52</strain>
    </source>
</reference>
<dbReference type="GO" id="GO:0003677">
    <property type="term" value="F:DNA binding"/>
    <property type="evidence" value="ECO:0007669"/>
    <property type="project" value="UniProtKB-KW"/>
</dbReference>
<dbReference type="EMBL" id="KN846988">
    <property type="protein sequence ID" value="KIW92612.1"/>
    <property type="molecule type" value="Genomic_DNA"/>
</dbReference>
<gene>
    <name evidence="8" type="ORF">Z519_06459</name>
</gene>
<dbReference type="GeneID" id="27699387"/>
<dbReference type="InterPro" id="IPR001138">
    <property type="entry name" value="Zn2Cys6_DnaBD"/>
</dbReference>
<keyword evidence="5" id="KW-0539">Nucleus</keyword>
<dbReference type="PANTHER" id="PTHR37534">
    <property type="entry name" value="TRANSCRIPTIONAL ACTIVATOR PROTEIN UGA3"/>
    <property type="match status" value="1"/>
</dbReference>
<evidence type="ECO:0000256" key="4">
    <source>
        <dbReference type="ARBA" id="ARBA00023163"/>
    </source>
</evidence>
<name>A0A0D2G1K5_CLAB1</name>
<dbReference type="GO" id="GO:0000981">
    <property type="term" value="F:DNA-binding transcription factor activity, RNA polymerase II-specific"/>
    <property type="evidence" value="ECO:0007669"/>
    <property type="project" value="InterPro"/>
</dbReference>
<evidence type="ECO:0000256" key="1">
    <source>
        <dbReference type="ARBA" id="ARBA00004123"/>
    </source>
</evidence>
<accession>A0A0D2G1K5</accession>
<dbReference type="VEuPathDB" id="FungiDB:Z519_06459"/>
<keyword evidence="4" id="KW-0804">Transcription</keyword>
<keyword evidence="3" id="KW-0238">DNA-binding</keyword>
<feature type="region of interest" description="Disordered" evidence="6">
    <location>
        <begin position="73"/>
        <end position="118"/>
    </location>
</feature>
<dbReference type="SUPFAM" id="SSF57701">
    <property type="entry name" value="Zn2/Cys6 DNA-binding domain"/>
    <property type="match status" value="1"/>
</dbReference>
<dbReference type="PANTHER" id="PTHR37534:SF46">
    <property type="entry name" value="ZN(II)2CYS6 TRANSCRIPTION FACTOR (EUROFUNG)"/>
    <property type="match status" value="1"/>
</dbReference>
<evidence type="ECO:0000259" key="7">
    <source>
        <dbReference type="SMART" id="SM00066"/>
    </source>
</evidence>
<evidence type="ECO:0000256" key="6">
    <source>
        <dbReference type="SAM" id="MobiDB-lite"/>
    </source>
</evidence>
<keyword evidence="9" id="KW-1185">Reference proteome</keyword>
<dbReference type="AlphaFoldDB" id="A0A0D2G1K5"/>
<feature type="compositionally biased region" description="Low complexity" evidence="6">
    <location>
        <begin position="80"/>
        <end position="93"/>
    </location>
</feature>
<dbReference type="GO" id="GO:0008270">
    <property type="term" value="F:zinc ion binding"/>
    <property type="evidence" value="ECO:0007669"/>
    <property type="project" value="InterPro"/>
</dbReference>
<keyword evidence="2" id="KW-0805">Transcription regulation</keyword>
<dbReference type="Pfam" id="PF11951">
    <property type="entry name" value="Fungal_trans_2"/>
    <property type="match status" value="1"/>
</dbReference>
<dbReference type="OrthoDB" id="4137815at2759"/>
<dbReference type="Proteomes" id="UP000053789">
    <property type="component" value="Unassembled WGS sequence"/>
</dbReference>
<feature type="domain" description="Zn(2)-C6 fungal-type" evidence="7">
    <location>
        <begin position="1"/>
        <end position="47"/>
    </location>
</feature>
<evidence type="ECO:0000256" key="2">
    <source>
        <dbReference type="ARBA" id="ARBA00023015"/>
    </source>
</evidence>
<protein>
    <recommendedName>
        <fullName evidence="7">Zn(2)-C6 fungal-type domain-containing protein</fullName>
    </recommendedName>
</protein>
<sequence>MATRRSCDRCYKKKERCTFEPHTGKCTQCVQSNSPCTSLRSRNRPGRKPKATAFGKYGSLHVWDAAGGSNTQSHKLDACPTPSSTSSLTSSQKSPDEIDNEAESSRTFEGGELVPGPRHYQREEGFSVLWRRELGISLEQLYDLQNSSLEFFYATNDIFMLGPGFADQFLTTLRQCYEFAPGFLRDTYQAMFTALIWARHQATSFDQVDISRGALSLRRLRTFSVCNLRDAVAAVSLGPTLAAFDVLTRCVGSVIILRHSLSMVQAWYPTLSNSPGLDPIIIAPIFWDTAHCLILREIPIIRYLVRDPHTVDRVAGMCTTLLPILYDLCVASNKLRRSGEVQHVRTIREVENKIIAWRPDFGPELHRSFSKREILAMTAQASMYRAAALLTIHRLFNLIGTADDIAKAYATEIVAKLHEHLVSLGQEEKLQHTALPMFLAALELPNLAQETWTRLSLLKAPSICLKKLAAVVEFVWEQRSSGFSGSLFDLLEAGPEFVVIP</sequence>
<organism evidence="8 9">
    <name type="scientific">Cladophialophora bantiana (strain ATCC 10958 / CBS 173.52 / CDC B-1940 / NIH 8579)</name>
    <name type="common">Xylohypha bantiana</name>
    <dbReference type="NCBI Taxonomy" id="1442370"/>
    <lineage>
        <taxon>Eukaryota</taxon>
        <taxon>Fungi</taxon>
        <taxon>Dikarya</taxon>
        <taxon>Ascomycota</taxon>
        <taxon>Pezizomycotina</taxon>
        <taxon>Eurotiomycetes</taxon>
        <taxon>Chaetothyriomycetidae</taxon>
        <taxon>Chaetothyriales</taxon>
        <taxon>Herpotrichiellaceae</taxon>
        <taxon>Cladophialophora</taxon>
    </lineage>
</organism>
<evidence type="ECO:0000313" key="9">
    <source>
        <dbReference type="Proteomes" id="UP000053789"/>
    </source>
</evidence>
<evidence type="ECO:0000256" key="3">
    <source>
        <dbReference type="ARBA" id="ARBA00023125"/>
    </source>
</evidence>
<dbReference type="SMART" id="SM00066">
    <property type="entry name" value="GAL4"/>
    <property type="match status" value="1"/>
</dbReference>
<dbReference type="RefSeq" id="XP_016619281.1">
    <property type="nucleotide sequence ID" value="XM_016764199.1"/>
</dbReference>
<proteinExistence type="predicted"/>
<evidence type="ECO:0000256" key="5">
    <source>
        <dbReference type="ARBA" id="ARBA00023242"/>
    </source>
</evidence>
<dbReference type="CDD" id="cd00067">
    <property type="entry name" value="GAL4"/>
    <property type="match status" value="1"/>
</dbReference>